<dbReference type="AlphaFoldDB" id="A0A1J4K0C7"/>
<organism evidence="3 4">
    <name type="scientific">Tritrichomonas foetus</name>
    <dbReference type="NCBI Taxonomy" id="1144522"/>
    <lineage>
        <taxon>Eukaryota</taxon>
        <taxon>Metamonada</taxon>
        <taxon>Parabasalia</taxon>
        <taxon>Tritrichomonadida</taxon>
        <taxon>Tritrichomonadidae</taxon>
        <taxon>Tritrichomonas</taxon>
    </lineage>
</organism>
<comment type="caution">
    <text evidence="3">The sequence shown here is derived from an EMBL/GenBank/DDBJ whole genome shotgun (WGS) entry which is preliminary data.</text>
</comment>
<proteinExistence type="predicted"/>
<dbReference type="GeneID" id="94841519"/>
<feature type="region of interest" description="Disordered" evidence="1">
    <location>
        <begin position="371"/>
        <end position="467"/>
    </location>
</feature>
<evidence type="ECO:0000313" key="3">
    <source>
        <dbReference type="EMBL" id="OHT03190.1"/>
    </source>
</evidence>
<sequence>MFFKDIYLVFWRFIINKIWFLERYISIYIWSISIGIHNIFGPMESVIKMASRIITNISISYLVAHNVFGSPFMSSGNSLSLHTSQLFRLSTPFFYNTKFTELTGTKFKNSTASIFANENCYKYYNYISDSNSVDVSDFCVAFFDCCEFSNVGKAISADNSDLTLKIRKSIFIGFSASGVSLISVPKNNQVMIEMSSFTYKESSASSDGIFISSNSASSTYFSIKDSFFCCEIESSILNTRDTILSNSEFHHIYNINMTDINIDGWGSCLGLSSSKLFKLTFSKFVNNSGKCAIWIWNLPESRYQDVSNNMFLSITGGLFFVNDLFLVKNSYFDSDYESHLSTYGNGTFSIVNPQTLSPNQNPPDLTFDVILGSGDRKCDTIPPTPTASRSPEPTGTPPPPSKTPTETPTKSATASQTPTQTAIITQSPTQSAEATQSLPPPSTFYIPTPTASRTPRPSATPYPSKTPTQTPPYGPIVGLSAAAGFIICVIIALIIFFVRELRHKSSEDTIDDMHGRRRISGNGEISYSSETDPLELNSSSTDSFDMY</sequence>
<dbReference type="Proteomes" id="UP000179807">
    <property type="component" value="Unassembled WGS sequence"/>
</dbReference>
<gene>
    <name evidence="3" type="ORF">TRFO_29496</name>
</gene>
<keyword evidence="4" id="KW-1185">Reference proteome</keyword>
<keyword evidence="2" id="KW-1133">Transmembrane helix</keyword>
<keyword evidence="2" id="KW-0812">Transmembrane</keyword>
<keyword evidence="2" id="KW-0472">Membrane</keyword>
<evidence type="ECO:0000256" key="2">
    <source>
        <dbReference type="SAM" id="Phobius"/>
    </source>
</evidence>
<feature type="region of interest" description="Disordered" evidence="1">
    <location>
        <begin position="512"/>
        <end position="547"/>
    </location>
</feature>
<dbReference type="RefSeq" id="XP_068356326.1">
    <property type="nucleotide sequence ID" value="XM_068506815.1"/>
</dbReference>
<reference evidence="3" key="1">
    <citation type="submission" date="2016-10" db="EMBL/GenBank/DDBJ databases">
        <authorList>
            <person name="Benchimol M."/>
            <person name="Almeida L.G."/>
            <person name="Vasconcelos A.T."/>
            <person name="Perreira-Neves A."/>
            <person name="Rosa I.A."/>
            <person name="Tasca T."/>
            <person name="Bogo M.R."/>
            <person name="de Souza W."/>
        </authorList>
    </citation>
    <scope>NUCLEOTIDE SEQUENCE [LARGE SCALE GENOMIC DNA]</scope>
    <source>
        <strain evidence="3">K</strain>
    </source>
</reference>
<evidence type="ECO:0000256" key="1">
    <source>
        <dbReference type="SAM" id="MobiDB-lite"/>
    </source>
</evidence>
<feature type="compositionally biased region" description="Low complexity" evidence="1">
    <location>
        <begin position="447"/>
        <end position="461"/>
    </location>
</feature>
<protein>
    <submittedName>
        <fullName evidence="3">Uncharacterized protein</fullName>
    </submittedName>
</protein>
<feature type="transmembrane region" description="Helical" evidence="2">
    <location>
        <begin position="473"/>
        <end position="498"/>
    </location>
</feature>
<feature type="compositionally biased region" description="Polar residues" evidence="1">
    <location>
        <begin position="523"/>
        <end position="547"/>
    </location>
</feature>
<feature type="compositionally biased region" description="Low complexity" evidence="1">
    <location>
        <begin position="403"/>
        <end position="431"/>
    </location>
</feature>
<dbReference type="EMBL" id="MLAK01000837">
    <property type="protein sequence ID" value="OHT03190.1"/>
    <property type="molecule type" value="Genomic_DNA"/>
</dbReference>
<dbReference type="VEuPathDB" id="TrichDB:TRFO_29496"/>
<evidence type="ECO:0000313" key="4">
    <source>
        <dbReference type="Proteomes" id="UP000179807"/>
    </source>
</evidence>
<name>A0A1J4K0C7_9EUKA</name>
<accession>A0A1J4K0C7</accession>